<feature type="transmembrane region" description="Helical" evidence="5">
    <location>
        <begin position="98"/>
        <end position="120"/>
    </location>
</feature>
<evidence type="ECO:0008006" key="8">
    <source>
        <dbReference type="Google" id="ProtNLM"/>
    </source>
</evidence>
<protein>
    <recommendedName>
        <fullName evidence="8">Transmembrane protein</fullName>
    </recommendedName>
</protein>
<proteinExistence type="predicted"/>
<dbReference type="Proteomes" id="UP001328107">
    <property type="component" value="Unassembled WGS sequence"/>
</dbReference>
<accession>A0AAN4ZMK9</accession>
<dbReference type="GO" id="GO:0016020">
    <property type="term" value="C:membrane"/>
    <property type="evidence" value="ECO:0007669"/>
    <property type="project" value="UniProtKB-SubCell"/>
</dbReference>
<comment type="subcellular location">
    <subcellularLocation>
        <location evidence="1">Membrane</location>
        <topology evidence="1">Single-pass membrane protein</topology>
    </subcellularLocation>
</comment>
<evidence type="ECO:0000256" key="2">
    <source>
        <dbReference type="ARBA" id="ARBA00022692"/>
    </source>
</evidence>
<organism evidence="6 7">
    <name type="scientific">Pristionchus mayeri</name>
    <dbReference type="NCBI Taxonomy" id="1317129"/>
    <lineage>
        <taxon>Eukaryota</taxon>
        <taxon>Metazoa</taxon>
        <taxon>Ecdysozoa</taxon>
        <taxon>Nematoda</taxon>
        <taxon>Chromadorea</taxon>
        <taxon>Rhabditida</taxon>
        <taxon>Rhabditina</taxon>
        <taxon>Diplogasteromorpha</taxon>
        <taxon>Diplogasteroidea</taxon>
        <taxon>Neodiplogasteridae</taxon>
        <taxon>Pristionchus</taxon>
    </lineage>
</organism>
<evidence type="ECO:0000313" key="7">
    <source>
        <dbReference type="Proteomes" id="UP001328107"/>
    </source>
</evidence>
<keyword evidence="3 5" id="KW-1133">Transmembrane helix</keyword>
<evidence type="ECO:0000313" key="6">
    <source>
        <dbReference type="EMBL" id="GMR42654.1"/>
    </source>
</evidence>
<keyword evidence="7" id="KW-1185">Reference proteome</keyword>
<evidence type="ECO:0000256" key="1">
    <source>
        <dbReference type="ARBA" id="ARBA00004167"/>
    </source>
</evidence>
<evidence type="ECO:0000256" key="5">
    <source>
        <dbReference type="SAM" id="Phobius"/>
    </source>
</evidence>
<evidence type="ECO:0000256" key="3">
    <source>
        <dbReference type="ARBA" id="ARBA00022989"/>
    </source>
</evidence>
<feature type="transmembrane region" description="Helical" evidence="5">
    <location>
        <begin position="41"/>
        <end position="63"/>
    </location>
</feature>
<name>A0AAN4ZMK9_9BILA</name>
<dbReference type="EMBL" id="BTRK01000003">
    <property type="protein sequence ID" value="GMR42654.1"/>
    <property type="molecule type" value="Genomic_DNA"/>
</dbReference>
<dbReference type="Pfam" id="PF14880">
    <property type="entry name" value="COX14"/>
    <property type="match status" value="1"/>
</dbReference>
<keyword evidence="2 5" id="KW-0812">Transmembrane</keyword>
<comment type="caution">
    <text evidence="6">The sequence shown here is derived from an EMBL/GenBank/DDBJ whole genome shotgun (WGS) entry which is preliminary data.</text>
</comment>
<reference evidence="7" key="1">
    <citation type="submission" date="2022-10" db="EMBL/GenBank/DDBJ databases">
        <title>Genome assembly of Pristionchus species.</title>
        <authorList>
            <person name="Yoshida K."/>
            <person name="Sommer R.J."/>
        </authorList>
    </citation>
    <scope>NUCLEOTIDE SEQUENCE [LARGE SCALE GENOMIC DNA]</scope>
    <source>
        <strain evidence="7">RS5460</strain>
    </source>
</reference>
<evidence type="ECO:0000256" key="4">
    <source>
        <dbReference type="ARBA" id="ARBA00023136"/>
    </source>
</evidence>
<sequence>MFPSPTWFSADRKRKDIRPLYRRIFTNRRLDFLHKFAVRSIFGFLLASTSYIAVTGSIYVKYIRPLKQEERERLERELIEADKAGFAIRIMRRMISRFFTVAAASYPGLFLVGVGGGAGFELFKVKFTFNGANYFTTVKKNQLRKELEEFERGLIELDKMIATGKPAAI</sequence>
<keyword evidence="4 5" id="KW-0472">Membrane</keyword>
<dbReference type="InterPro" id="IPR029208">
    <property type="entry name" value="COX14"/>
</dbReference>
<dbReference type="AlphaFoldDB" id="A0AAN4ZMK9"/>
<gene>
    <name evidence="6" type="ORF">PMAYCL1PPCAC_12849</name>
</gene>